<dbReference type="PANTHER" id="PTHR43537">
    <property type="entry name" value="TRANSCRIPTIONAL REGULATOR, GNTR FAMILY"/>
    <property type="match status" value="1"/>
</dbReference>
<accession>A0A2U2DUG8</accession>
<dbReference type="Pfam" id="PF07729">
    <property type="entry name" value="FCD"/>
    <property type="match status" value="1"/>
</dbReference>
<comment type="caution">
    <text evidence="5">The sequence shown here is derived from an EMBL/GenBank/DDBJ whole genome shotgun (WGS) entry which is preliminary data.</text>
</comment>
<dbReference type="OrthoDB" id="9028214at2"/>
<proteinExistence type="predicted"/>
<dbReference type="SMART" id="SM00345">
    <property type="entry name" value="HTH_GNTR"/>
    <property type="match status" value="2"/>
</dbReference>
<dbReference type="PANTHER" id="PTHR43537:SF5">
    <property type="entry name" value="UXU OPERON TRANSCRIPTIONAL REGULATOR"/>
    <property type="match status" value="1"/>
</dbReference>
<evidence type="ECO:0000313" key="6">
    <source>
        <dbReference type="Proteomes" id="UP000245252"/>
    </source>
</evidence>
<keyword evidence="1" id="KW-0805">Transcription regulation</keyword>
<evidence type="ECO:0000256" key="2">
    <source>
        <dbReference type="ARBA" id="ARBA00023125"/>
    </source>
</evidence>
<dbReference type="SUPFAM" id="SSF46785">
    <property type="entry name" value="Winged helix' DNA-binding domain"/>
    <property type="match status" value="2"/>
</dbReference>
<dbReference type="EMBL" id="QFBC01000002">
    <property type="protein sequence ID" value="PWE56965.1"/>
    <property type="molecule type" value="Genomic_DNA"/>
</dbReference>
<dbReference type="InterPro" id="IPR011711">
    <property type="entry name" value="GntR_C"/>
</dbReference>
<name>A0A2U2DUG8_9HYPH</name>
<dbReference type="Pfam" id="PF00392">
    <property type="entry name" value="GntR"/>
    <property type="match status" value="2"/>
</dbReference>
<keyword evidence="2" id="KW-0238">DNA-binding</keyword>
<sequence length="503" mass="56226">MHDTLELQLSLLRGETPNPIDVRSIGRPGRLMLNIQKKAMLSDRLAVNLLAMIANGRLQPGTQVPPERRIANALMTSRVCVRAALNRLKSIGYLEAVQRSGTRVVTNGEQLEFLQQASRRSLEDLAEFCHFFDELLIERCMANANQKKLALLAGSLLQSIPTDDQPPREFEWRAFMAEMSGSKVFVLLMQHLTRGLRAYFDTIHRAPKTAQMRDNLYGIYTRLATQIARGDLASVLVLLREKNELLHRALRPPLCVLQGGLAEDEMLVELAAQQPETLRDAIAREIASMIATRQLEAGDRLLSERRLADLFGVSRECVRKALAILKLNGLVEADERAGTRAIMDTPDNELARGLSTSASEDFSNFKDLCAIRHYLEVCAAKRAATHATDTDMLAMRRILSEMKRPIDSPQRKIDLDLNLHLTIARAAGSALHLYVSEVLRNIVLGYFNYSLSEPKIGAGRDALLYEQHTDIVKAIAAKDPQLAAEAMERHVRTFRDGYEASVA</sequence>
<dbReference type="AlphaFoldDB" id="A0A2U2DUG8"/>
<dbReference type="PRINTS" id="PR00035">
    <property type="entry name" value="HTHGNTR"/>
</dbReference>
<evidence type="ECO:0000313" key="5">
    <source>
        <dbReference type="EMBL" id="PWE56965.1"/>
    </source>
</evidence>
<dbReference type="InterPro" id="IPR036388">
    <property type="entry name" value="WH-like_DNA-bd_sf"/>
</dbReference>
<feature type="domain" description="HTH gntR-type" evidence="4">
    <location>
        <begin position="39"/>
        <end position="107"/>
    </location>
</feature>
<dbReference type="CDD" id="cd07377">
    <property type="entry name" value="WHTH_GntR"/>
    <property type="match status" value="2"/>
</dbReference>
<evidence type="ECO:0000259" key="4">
    <source>
        <dbReference type="PROSITE" id="PS50949"/>
    </source>
</evidence>
<keyword evidence="6" id="KW-1185">Reference proteome</keyword>
<keyword evidence="3" id="KW-0804">Transcription</keyword>
<organism evidence="5 6">
    <name type="scientific">Metarhizobium album</name>
    <dbReference type="NCBI Taxonomy" id="2182425"/>
    <lineage>
        <taxon>Bacteria</taxon>
        <taxon>Pseudomonadati</taxon>
        <taxon>Pseudomonadota</taxon>
        <taxon>Alphaproteobacteria</taxon>
        <taxon>Hyphomicrobiales</taxon>
        <taxon>Rhizobiaceae</taxon>
        <taxon>Metarhizobium</taxon>
    </lineage>
</organism>
<dbReference type="PROSITE" id="PS50949">
    <property type="entry name" value="HTH_GNTR"/>
    <property type="match status" value="2"/>
</dbReference>
<dbReference type="GO" id="GO:0003700">
    <property type="term" value="F:DNA-binding transcription factor activity"/>
    <property type="evidence" value="ECO:0007669"/>
    <property type="project" value="InterPro"/>
</dbReference>
<feature type="domain" description="HTH gntR-type" evidence="4">
    <location>
        <begin position="276"/>
        <end position="344"/>
    </location>
</feature>
<dbReference type="RefSeq" id="WP_109457069.1">
    <property type="nucleotide sequence ID" value="NZ_QFBC01000002.1"/>
</dbReference>
<gene>
    <name evidence="5" type="ORF">DEM27_04790</name>
</gene>
<dbReference type="GO" id="GO:0003677">
    <property type="term" value="F:DNA binding"/>
    <property type="evidence" value="ECO:0007669"/>
    <property type="project" value="UniProtKB-KW"/>
</dbReference>
<dbReference type="InterPro" id="IPR008920">
    <property type="entry name" value="TF_FadR/GntR_C"/>
</dbReference>
<evidence type="ECO:0000256" key="3">
    <source>
        <dbReference type="ARBA" id="ARBA00023163"/>
    </source>
</evidence>
<dbReference type="SUPFAM" id="SSF48008">
    <property type="entry name" value="GntR ligand-binding domain-like"/>
    <property type="match status" value="1"/>
</dbReference>
<dbReference type="InterPro" id="IPR036390">
    <property type="entry name" value="WH_DNA-bd_sf"/>
</dbReference>
<dbReference type="InterPro" id="IPR000524">
    <property type="entry name" value="Tscrpt_reg_HTH_GntR"/>
</dbReference>
<dbReference type="Gene3D" id="1.20.120.530">
    <property type="entry name" value="GntR ligand-binding domain-like"/>
    <property type="match status" value="1"/>
</dbReference>
<dbReference type="SMART" id="SM00895">
    <property type="entry name" value="FCD"/>
    <property type="match status" value="1"/>
</dbReference>
<protein>
    <recommendedName>
        <fullName evidence="4">HTH gntR-type domain-containing protein</fullName>
    </recommendedName>
</protein>
<evidence type="ECO:0000256" key="1">
    <source>
        <dbReference type="ARBA" id="ARBA00023015"/>
    </source>
</evidence>
<dbReference type="Gene3D" id="1.10.10.10">
    <property type="entry name" value="Winged helix-like DNA-binding domain superfamily/Winged helix DNA-binding domain"/>
    <property type="match status" value="2"/>
</dbReference>
<dbReference type="Proteomes" id="UP000245252">
    <property type="component" value="Unassembled WGS sequence"/>
</dbReference>
<reference evidence="5 6" key="1">
    <citation type="submission" date="2018-05" db="EMBL/GenBank/DDBJ databases">
        <title>The draft genome of strain NS-104.</title>
        <authorList>
            <person name="Hang P."/>
            <person name="Jiang J."/>
        </authorList>
    </citation>
    <scope>NUCLEOTIDE SEQUENCE [LARGE SCALE GENOMIC DNA]</scope>
    <source>
        <strain evidence="5 6">NS-104</strain>
    </source>
</reference>